<feature type="region of interest" description="Disordered" evidence="1">
    <location>
        <begin position="48"/>
        <end position="83"/>
    </location>
</feature>
<feature type="region of interest" description="Disordered" evidence="1">
    <location>
        <begin position="142"/>
        <end position="195"/>
    </location>
</feature>
<dbReference type="Proteomes" id="UP001642406">
    <property type="component" value="Unassembled WGS sequence"/>
</dbReference>
<feature type="compositionally biased region" description="Polar residues" evidence="1">
    <location>
        <begin position="58"/>
        <end position="77"/>
    </location>
</feature>
<feature type="compositionally biased region" description="Basic residues" evidence="1">
    <location>
        <begin position="163"/>
        <end position="172"/>
    </location>
</feature>
<sequence>MPPVPQPNNVQAEDIGHSENPAHGDEQEIAGVHEVPGVQEENEAMAIDQVSMEAFHGSVNSDSPQASSITQATSSRMSPKKAVRVAAQRVRSIRKAVRSSFVDESESEPLNDVVAGPSGSGPAQAANSGGPILAAIAQQPPRPGLIQGPLNATPSPRGLGDRRRQRRRKFRLRASLAPHTAAPAPAGAVPPADGSPLARVSSQTVILGMLASQSHTQPANTPYFFKMAYPKEVDLSLPCAYCYLTMYHEPEDSPYRGGNGSVAGVGNAFSGNAQAIARSANTIKAAAMLAIRFFFKNLTPGSNFLTKIGYSSGDSGIGQTVLSQPETVLLAAYWDSWRQVNGKAFGQWWAEQEPRTEPAVEAAAEGWDLANLVW</sequence>
<dbReference type="EMBL" id="CAWUHC010000017">
    <property type="protein sequence ID" value="CAK7216308.1"/>
    <property type="molecule type" value="Genomic_DNA"/>
</dbReference>
<reference evidence="2 3" key="1">
    <citation type="submission" date="2024-01" db="EMBL/GenBank/DDBJ databases">
        <authorList>
            <person name="Allen C."/>
            <person name="Tagirdzhanova G."/>
        </authorList>
    </citation>
    <scope>NUCLEOTIDE SEQUENCE [LARGE SCALE GENOMIC DNA]</scope>
</reference>
<evidence type="ECO:0000256" key="1">
    <source>
        <dbReference type="SAM" id="MobiDB-lite"/>
    </source>
</evidence>
<feature type="compositionally biased region" description="Low complexity" evidence="1">
    <location>
        <begin position="173"/>
        <end position="192"/>
    </location>
</feature>
<evidence type="ECO:0000313" key="2">
    <source>
        <dbReference type="EMBL" id="CAK7216308.1"/>
    </source>
</evidence>
<evidence type="ECO:0000313" key="3">
    <source>
        <dbReference type="Proteomes" id="UP001642406"/>
    </source>
</evidence>
<feature type="compositionally biased region" description="Basic and acidic residues" evidence="1">
    <location>
        <begin position="14"/>
        <end position="26"/>
    </location>
</feature>
<proteinExistence type="predicted"/>
<protein>
    <submittedName>
        <fullName evidence="2">Checkpoint protein hus1</fullName>
    </submittedName>
</protein>
<keyword evidence="3" id="KW-1185">Reference proteome</keyword>
<organism evidence="2 3">
    <name type="scientific">Sporothrix bragantina</name>
    <dbReference type="NCBI Taxonomy" id="671064"/>
    <lineage>
        <taxon>Eukaryota</taxon>
        <taxon>Fungi</taxon>
        <taxon>Dikarya</taxon>
        <taxon>Ascomycota</taxon>
        <taxon>Pezizomycotina</taxon>
        <taxon>Sordariomycetes</taxon>
        <taxon>Sordariomycetidae</taxon>
        <taxon>Ophiostomatales</taxon>
        <taxon>Ophiostomataceae</taxon>
        <taxon>Sporothrix</taxon>
    </lineage>
</organism>
<feature type="region of interest" description="Disordered" evidence="1">
    <location>
        <begin position="1"/>
        <end position="26"/>
    </location>
</feature>
<comment type="caution">
    <text evidence="2">The sequence shown here is derived from an EMBL/GenBank/DDBJ whole genome shotgun (WGS) entry which is preliminary data.</text>
</comment>
<gene>
    <name evidence="2" type="primary">hus1</name>
    <name evidence="2" type="ORF">SBRCBS47491_002780</name>
</gene>
<accession>A0ABP0B9W1</accession>
<name>A0ABP0B9W1_9PEZI</name>